<dbReference type="GO" id="GO:0005198">
    <property type="term" value="F:structural molecule activity"/>
    <property type="evidence" value="ECO:0007669"/>
    <property type="project" value="InterPro"/>
</dbReference>
<dbReference type="AlphaFoldDB" id="A0A4V2UPM2"/>
<organism evidence="9 10">
    <name type="scientific">Primorskyibacter sedentarius</name>
    <dbReference type="NCBI Taxonomy" id="745311"/>
    <lineage>
        <taxon>Bacteria</taxon>
        <taxon>Pseudomonadati</taxon>
        <taxon>Pseudomonadota</taxon>
        <taxon>Alphaproteobacteria</taxon>
        <taxon>Rhodobacterales</taxon>
        <taxon>Roseobacteraceae</taxon>
        <taxon>Primorskyibacter</taxon>
    </lineage>
</organism>
<keyword evidence="5" id="KW-0964">Secreted</keyword>
<comment type="caution">
    <text evidence="9">The sequence shown here is derived from an EMBL/GenBank/DDBJ whole genome shotgun (WGS) entry which is preliminary data.</text>
</comment>
<dbReference type="OrthoDB" id="7181295at2"/>
<keyword evidence="9" id="KW-0282">Flagellum</keyword>
<dbReference type="InterPro" id="IPR002371">
    <property type="entry name" value="FlgK"/>
</dbReference>
<comment type="subcellular location">
    <subcellularLocation>
        <location evidence="1">Bacterial flagellum</location>
    </subcellularLocation>
    <subcellularLocation>
        <location evidence="2">Secreted</location>
    </subcellularLocation>
</comment>
<dbReference type="InterPro" id="IPR053927">
    <property type="entry name" value="FlgK_helical"/>
</dbReference>
<evidence type="ECO:0000256" key="5">
    <source>
        <dbReference type="ARBA" id="ARBA00022525"/>
    </source>
</evidence>
<dbReference type="RefSeq" id="WP_132242435.1">
    <property type="nucleotide sequence ID" value="NZ_SLZU01000002.1"/>
</dbReference>
<keyword evidence="6" id="KW-0975">Bacterial flagellum</keyword>
<dbReference type="EMBL" id="SLZU01000002">
    <property type="protein sequence ID" value="TCS66396.1"/>
    <property type="molecule type" value="Genomic_DNA"/>
</dbReference>
<comment type="similarity">
    <text evidence="3">Belongs to the flagella basal body rod proteins family.</text>
</comment>
<dbReference type="NCBIfam" id="TIGR02492">
    <property type="entry name" value="flgK_ends"/>
    <property type="match status" value="1"/>
</dbReference>
<keyword evidence="10" id="KW-1185">Reference proteome</keyword>
<keyword evidence="9" id="KW-0966">Cell projection</keyword>
<protein>
    <recommendedName>
        <fullName evidence="4">Flagellar hook-associated protein 1</fullName>
    </recommendedName>
</protein>
<evidence type="ECO:0000256" key="2">
    <source>
        <dbReference type="ARBA" id="ARBA00004613"/>
    </source>
</evidence>
<feature type="domain" description="Flagellar basal-body/hook protein C-terminal" evidence="7">
    <location>
        <begin position="446"/>
        <end position="482"/>
    </location>
</feature>
<evidence type="ECO:0000256" key="6">
    <source>
        <dbReference type="ARBA" id="ARBA00023143"/>
    </source>
</evidence>
<name>A0A4V2UPM2_9RHOB</name>
<evidence type="ECO:0000259" key="7">
    <source>
        <dbReference type="Pfam" id="PF06429"/>
    </source>
</evidence>
<evidence type="ECO:0000259" key="8">
    <source>
        <dbReference type="Pfam" id="PF22638"/>
    </source>
</evidence>
<dbReference type="Pfam" id="PF22638">
    <property type="entry name" value="FlgK_D1"/>
    <property type="match status" value="1"/>
</dbReference>
<proteinExistence type="inferred from homology"/>
<keyword evidence="9" id="KW-0969">Cilium</keyword>
<evidence type="ECO:0000313" key="10">
    <source>
        <dbReference type="Proteomes" id="UP000295696"/>
    </source>
</evidence>
<dbReference type="PANTHER" id="PTHR30033">
    <property type="entry name" value="FLAGELLAR HOOK-ASSOCIATED PROTEIN 1"/>
    <property type="match status" value="1"/>
</dbReference>
<gene>
    <name evidence="9" type="ORF">EDD52_102213</name>
</gene>
<evidence type="ECO:0000256" key="1">
    <source>
        <dbReference type="ARBA" id="ARBA00004365"/>
    </source>
</evidence>
<feature type="domain" description="Flagellar hook-associated protein FlgK helical" evidence="8">
    <location>
        <begin position="100"/>
        <end position="325"/>
    </location>
</feature>
<dbReference type="GO" id="GO:0044780">
    <property type="term" value="P:bacterial-type flagellum assembly"/>
    <property type="evidence" value="ECO:0007669"/>
    <property type="project" value="InterPro"/>
</dbReference>
<dbReference type="Pfam" id="PF06429">
    <property type="entry name" value="Flg_bbr_C"/>
    <property type="match status" value="1"/>
</dbReference>
<dbReference type="Proteomes" id="UP000295696">
    <property type="component" value="Unassembled WGS sequence"/>
</dbReference>
<dbReference type="PANTHER" id="PTHR30033:SF2">
    <property type="entry name" value="FLAGELLAR HOOK PROTEIN"/>
    <property type="match status" value="1"/>
</dbReference>
<dbReference type="InterPro" id="IPR010930">
    <property type="entry name" value="Flg_bb/hook_C_dom"/>
</dbReference>
<evidence type="ECO:0000256" key="4">
    <source>
        <dbReference type="ARBA" id="ARBA00016244"/>
    </source>
</evidence>
<sequence>MTLSGALSNALSGLNVSTRATINVSSNIANALTEGYGRRELTVESRMLSQHGGVAVTGTLRHADPVLLADRRLADAELSNASVMADFAARMETRIGLPGEQGSLSQALAEFDSALVSAASRPDSDERLVVAALKAEALVNTINDVSEGIGSAREDADAEIGTIVKQLNTALERVVELNTRISSAIHKGEDTSGFEDTRQTVIDAISEMVPVHSVERDRSAVALYSTGGAILLEGGAVEIGFSSTGKIEPQMSLPNGQLSGLTLNGRPVDTSSESGALRGGRLAAQFEIRDEHAPDLQASLDGFARDLAERFGQGGPDGSLAAGDAGMFTDWGSPFDPGLEAGFAGRMQLNPALDPDGDTLWKWRAGIEASNPGEVGDATLLNSLKQELSRSSSPSSSALTSVSASPEQLVAHVLSKASAMRLHADDELAFASSAQATLKELELGEGVDTDYELQKLMEFETNYAANARVIQAVDEMLQAILSI</sequence>
<accession>A0A4V2UPM2</accession>
<evidence type="ECO:0000256" key="3">
    <source>
        <dbReference type="ARBA" id="ARBA00009677"/>
    </source>
</evidence>
<reference evidence="9 10" key="1">
    <citation type="submission" date="2019-03" db="EMBL/GenBank/DDBJ databases">
        <title>Genomic Encyclopedia of Type Strains, Phase IV (KMG-IV): sequencing the most valuable type-strain genomes for metagenomic binning, comparative biology and taxonomic classification.</title>
        <authorList>
            <person name="Goeker M."/>
        </authorList>
    </citation>
    <scope>NUCLEOTIDE SEQUENCE [LARGE SCALE GENOMIC DNA]</scope>
    <source>
        <strain evidence="9 10">DSM 104836</strain>
    </source>
</reference>
<dbReference type="GO" id="GO:0005576">
    <property type="term" value="C:extracellular region"/>
    <property type="evidence" value="ECO:0007669"/>
    <property type="project" value="UniProtKB-SubCell"/>
</dbReference>
<dbReference type="GO" id="GO:0009424">
    <property type="term" value="C:bacterial-type flagellum hook"/>
    <property type="evidence" value="ECO:0007669"/>
    <property type="project" value="InterPro"/>
</dbReference>
<evidence type="ECO:0000313" key="9">
    <source>
        <dbReference type="EMBL" id="TCS66396.1"/>
    </source>
</evidence>